<evidence type="ECO:0000259" key="1">
    <source>
        <dbReference type="Pfam" id="PF04149"/>
    </source>
</evidence>
<reference evidence="2 3" key="1">
    <citation type="journal article" date="2019" name="Int. J. Syst. Evol. Microbiol.">
        <title>The Global Catalogue of Microorganisms (GCM) 10K type strain sequencing project: providing services to taxonomists for standard genome sequencing and annotation.</title>
        <authorList>
            <consortium name="The Broad Institute Genomics Platform"/>
            <consortium name="The Broad Institute Genome Sequencing Center for Infectious Disease"/>
            <person name="Wu L."/>
            <person name="Ma J."/>
        </authorList>
    </citation>
    <scope>NUCLEOTIDE SEQUENCE [LARGE SCALE GENOMIC DNA]</scope>
    <source>
        <strain evidence="2 3">JCM 3325</strain>
    </source>
</reference>
<evidence type="ECO:0000313" key="3">
    <source>
        <dbReference type="Proteomes" id="UP001501231"/>
    </source>
</evidence>
<keyword evidence="3" id="KW-1185">Reference proteome</keyword>
<gene>
    <name evidence="2" type="ORF">GCM10010191_24570</name>
</gene>
<evidence type="ECO:0000313" key="2">
    <source>
        <dbReference type="EMBL" id="GAA2413841.1"/>
    </source>
</evidence>
<proteinExistence type="predicted"/>
<feature type="domain" description="DUF397" evidence="1">
    <location>
        <begin position="10"/>
        <end position="63"/>
    </location>
</feature>
<comment type="caution">
    <text evidence="2">The sequence shown here is derived from an EMBL/GenBank/DDBJ whole genome shotgun (WGS) entry which is preliminary data.</text>
</comment>
<protein>
    <recommendedName>
        <fullName evidence="1">DUF397 domain-containing protein</fullName>
    </recommendedName>
</protein>
<accession>A0ABN3ITL2</accession>
<dbReference type="Pfam" id="PF04149">
    <property type="entry name" value="DUF397"/>
    <property type="match status" value="1"/>
</dbReference>
<organism evidence="2 3">
    <name type="scientific">Actinomadura vinacea</name>
    <dbReference type="NCBI Taxonomy" id="115336"/>
    <lineage>
        <taxon>Bacteria</taxon>
        <taxon>Bacillati</taxon>
        <taxon>Actinomycetota</taxon>
        <taxon>Actinomycetes</taxon>
        <taxon>Streptosporangiales</taxon>
        <taxon>Thermomonosporaceae</taxon>
        <taxon>Actinomadura</taxon>
    </lineage>
</organism>
<dbReference type="RefSeq" id="WP_344588928.1">
    <property type="nucleotide sequence ID" value="NZ_BAAARW010000011.1"/>
</dbReference>
<name>A0ABN3ITL2_9ACTN</name>
<dbReference type="EMBL" id="BAAARW010000011">
    <property type="protein sequence ID" value="GAA2413841.1"/>
    <property type="molecule type" value="Genomic_DNA"/>
</dbReference>
<sequence>MYDSFRSVAAVWRKSSHSQAHTQNCVELARVGGFVGVRDSKDLEGSPLVLSAAAARAFVAQVRAGRYAPPAG</sequence>
<dbReference type="Proteomes" id="UP001501231">
    <property type="component" value="Unassembled WGS sequence"/>
</dbReference>
<dbReference type="InterPro" id="IPR007278">
    <property type="entry name" value="DUF397"/>
</dbReference>